<gene>
    <name evidence="8" type="ORF">C6571_16645</name>
</gene>
<evidence type="ECO:0000313" key="9">
    <source>
        <dbReference type="Proteomes" id="UP000239326"/>
    </source>
</evidence>
<keyword evidence="4" id="KW-0238">DNA-binding</keyword>
<dbReference type="InterPro" id="IPR013249">
    <property type="entry name" value="RNA_pol_sigma70_r4_t2"/>
</dbReference>
<dbReference type="Gene3D" id="1.10.1740.10">
    <property type="match status" value="1"/>
</dbReference>
<feature type="domain" description="RNA polymerase sigma factor 70 region 4 type 2" evidence="7">
    <location>
        <begin position="140"/>
        <end position="190"/>
    </location>
</feature>
<dbReference type="SUPFAM" id="SSF88946">
    <property type="entry name" value="Sigma2 domain of RNA polymerase sigma factors"/>
    <property type="match status" value="1"/>
</dbReference>
<evidence type="ECO:0000256" key="2">
    <source>
        <dbReference type="ARBA" id="ARBA00023015"/>
    </source>
</evidence>
<dbReference type="InterPro" id="IPR036388">
    <property type="entry name" value="WH-like_DNA-bd_sf"/>
</dbReference>
<dbReference type="EMBL" id="CP027669">
    <property type="protein sequence ID" value="AVO43332.1"/>
    <property type="molecule type" value="Genomic_DNA"/>
</dbReference>
<keyword evidence="9" id="KW-1185">Reference proteome</keyword>
<dbReference type="GO" id="GO:0016987">
    <property type="term" value="F:sigma factor activity"/>
    <property type="evidence" value="ECO:0007669"/>
    <property type="project" value="UniProtKB-KW"/>
</dbReference>
<dbReference type="Pfam" id="PF04542">
    <property type="entry name" value="Sigma70_r2"/>
    <property type="match status" value="1"/>
</dbReference>
<dbReference type="Gene3D" id="1.10.10.10">
    <property type="entry name" value="Winged helix-like DNA-binding domain superfamily/Winged helix DNA-binding domain"/>
    <property type="match status" value="1"/>
</dbReference>
<dbReference type="InterPro" id="IPR014289">
    <property type="entry name" value="RNA_pol_sigma-24-rel"/>
</dbReference>
<accession>A0A2S0N5A6</accession>
<name>A0A2S0N5A6_9BURK</name>
<dbReference type="GO" id="GO:0006352">
    <property type="term" value="P:DNA-templated transcription initiation"/>
    <property type="evidence" value="ECO:0007669"/>
    <property type="project" value="InterPro"/>
</dbReference>
<keyword evidence="3" id="KW-0731">Sigma factor</keyword>
<dbReference type="InterPro" id="IPR039425">
    <property type="entry name" value="RNA_pol_sigma-70-like"/>
</dbReference>
<evidence type="ECO:0000256" key="5">
    <source>
        <dbReference type="ARBA" id="ARBA00023163"/>
    </source>
</evidence>
<comment type="similarity">
    <text evidence="1">Belongs to the sigma-70 factor family. ECF subfamily.</text>
</comment>
<evidence type="ECO:0000256" key="1">
    <source>
        <dbReference type="ARBA" id="ARBA00010641"/>
    </source>
</evidence>
<dbReference type="KEGG" id="simp:C6571_16645"/>
<dbReference type="InterPro" id="IPR014284">
    <property type="entry name" value="RNA_pol_sigma-70_dom"/>
</dbReference>
<dbReference type="PANTHER" id="PTHR43133:SF8">
    <property type="entry name" value="RNA POLYMERASE SIGMA FACTOR HI_1459-RELATED"/>
    <property type="match status" value="1"/>
</dbReference>
<sequence length="206" mass="23264">MTHAARAQTASEPEVDSAEIRALRVKMVKFASLQLGDQQLAEDAVQEALMGAFKSSAAFAGKASFKTWVFAILKNKITDILRKRQRQGYVSTQQSTGDVDEEADFTELFNARGMWEPDERPATWGNPTETLHDKQFWKVFEMCLEGLPGQQARVFMMREYVGLDSHEICAEVGISSTNLNVMLHRSRLRLRECLENRWFVPGGTAC</sequence>
<evidence type="ECO:0000256" key="4">
    <source>
        <dbReference type="ARBA" id="ARBA00023125"/>
    </source>
</evidence>
<dbReference type="InterPro" id="IPR013325">
    <property type="entry name" value="RNA_pol_sigma_r2"/>
</dbReference>
<dbReference type="GO" id="GO:0003677">
    <property type="term" value="F:DNA binding"/>
    <property type="evidence" value="ECO:0007669"/>
    <property type="project" value="UniProtKB-KW"/>
</dbReference>
<dbReference type="SUPFAM" id="SSF88659">
    <property type="entry name" value="Sigma3 and sigma4 domains of RNA polymerase sigma factors"/>
    <property type="match status" value="1"/>
</dbReference>
<dbReference type="OrthoDB" id="9782108at2"/>
<dbReference type="NCBIfam" id="TIGR02937">
    <property type="entry name" value="sigma70-ECF"/>
    <property type="match status" value="1"/>
</dbReference>
<feature type="domain" description="RNA polymerase sigma-70 region 2" evidence="6">
    <location>
        <begin position="23"/>
        <end position="86"/>
    </location>
</feature>
<organism evidence="8 9">
    <name type="scientific">Simplicispira suum</name>
    <dbReference type="NCBI Taxonomy" id="2109915"/>
    <lineage>
        <taxon>Bacteria</taxon>
        <taxon>Pseudomonadati</taxon>
        <taxon>Pseudomonadota</taxon>
        <taxon>Betaproteobacteria</taxon>
        <taxon>Burkholderiales</taxon>
        <taxon>Comamonadaceae</taxon>
        <taxon>Simplicispira</taxon>
    </lineage>
</organism>
<evidence type="ECO:0000256" key="3">
    <source>
        <dbReference type="ARBA" id="ARBA00023082"/>
    </source>
</evidence>
<dbReference type="PANTHER" id="PTHR43133">
    <property type="entry name" value="RNA POLYMERASE ECF-TYPE SIGMA FACTO"/>
    <property type="match status" value="1"/>
</dbReference>
<evidence type="ECO:0000259" key="6">
    <source>
        <dbReference type="Pfam" id="PF04542"/>
    </source>
</evidence>
<keyword evidence="5" id="KW-0804">Transcription</keyword>
<dbReference type="Proteomes" id="UP000239326">
    <property type="component" value="Chromosome"/>
</dbReference>
<reference evidence="8 9" key="1">
    <citation type="submission" date="2018-03" db="EMBL/GenBank/DDBJ databases">
        <title>Genome sequencing of Simplicispira sp.</title>
        <authorList>
            <person name="Kim S.-J."/>
            <person name="Heo J."/>
            <person name="Kwon S.-W."/>
        </authorList>
    </citation>
    <scope>NUCLEOTIDE SEQUENCE [LARGE SCALE GENOMIC DNA]</scope>
    <source>
        <strain evidence="8 9">SC1-8</strain>
    </source>
</reference>
<keyword evidence="2" id="KW-0805">Transcription regulation</keyword>
<dbReference type="NCBIfam" id="TIGR02943">
    <property type="entry name" value="Sig70_famx1"/>
    <property type="match status" value="1"/>
</dbReference>
<evidence type="ECO:0000313" key="8">
    <source>
        <dbReference type="EMBL" id="AVO43332.1"/>
    </source>
</evidence>
<protein>
    <submittedName>
        <fullName evidence="8">RNA polymerase subunit sigma</fullName>
    </submittedName>
</protein>
<evidence type="ECO:0000259" key="7">
    <source>
        <dbReference type="Pfam" id="PF08281"/>
    </source>
</evidence>
<dbReference type="AlphaFoldDB" id="A0A2S0N5A6"/>
<proteinExistence type="inferred from homology"/>
<dbReference type="Pfam" id="PF08281">
    <property type="entry name" value="Sigma70_r4_2"/>
    <property type="match status" value="1"/>
</dbReference>
<dbReference type="InterPro" id="IPR007627">
    <property type="entry name" value="RNA_pol_sigma70_r2"/>
</dbReference>
<dbReference type="InterPro" id="IPR013324">
    <property type="entry name" value="RNA_pol_sigma_r3/r4-like"/>
</dbReference>